<name>A0AAV0S3J1_9ROSI</name>
<protein>
    <submittedName>
        <fullName evidence="2">Uncharacterized protein</fullName>
    </submittedName>
</protein>
<feature type="compositionally biased region" description="Polar residues" evidence="1">
    <location>
        <begin position="1"/>
        <end position="11"/>
    </location>
</feature>
<dbReference type="Proteomes" id="UP001154282">
    <property type="component" value="Unassembled WGS sequence"/>
</dbReference>
<keyword evidence="3" id="KW-1185">Reference proteome</keyword>
<comment type="caution">
    <text evidence="2">The sequence shown here is derived from an EMBL/GenBank/DDBJ whole genome shotgun (WGS) entry which is preliminary data.</text>
</comment>
<evidence type="ECO:0000256" key="1">
    <source>
        <dbReference type="SAM" id="MobiDB-lite"/>
    </source>
</evidence>
<accession>A0AAV0S3J1</accession>
<dbReference type="AlphaFoldDB" id="A0AAV0S3J1"/>
<reference evidence="2" key="1">
    <citation type="submission" date="2022-08" db="EMBL/GenBank/DDBJ databases">
        <authorList>
            <person name="Gutierrez-Valencia J."/>
        </authorList>
    </citation>
    <scope>NUCLEOTIDE SEQUENCE</scope>
</reference>
<dbReference type="EMBL" id="CAMGYJ010000011">
    <property type="protein sequence ID" value="CAI0627380.1"/>
    <property type="molecule type" value="Genomic_DNA"/>
</dbReference>
<feature type="compositionally biased region" description="Low complexity" evidence="1">
    <location>
        <begin position="24"/>
        <end position="53"/>
    </location>
</feature>
<gene>
    <name evidence="2" type="ORF">LITE_LOCUS51256</name>
</gene>
<evidence type="ECO:0000313" key="3">
    <source>
        <dbReference type="Proteomes" id="UP001154282"/>
    </source>
</evidence>
<sequence length="147" mass="15948">MCKRSSGQVLRSLSPRGRFPSYNSAAHLSSSSSSSAFASSTSSSFYSPSSAFFRTTAPPHRSASPTRVNVYPQSPSSPTFRFSIDRSTSPNRSISVTTKHTNHISSLPRGRRVCALRPRIPDRFVAVSTRTAPRTATPEGARSLARQ</sequence>
<organism evidence="2 3">
    <name type="scientific">Linum tenue</name>
    <dbReference type="NCBI Taxonomy" id="586396"/>
    <lineage>
        <taxon>Eukaryota</taxon>
        <taxon>Viridiplantae</taxon>
        <taxon>Streptophyta</taxon>
        <taxon>Embryophyta</taxon>
        <taxon>Tracheophyta</taxon>
        <taxon>Spermatophyta</taxon>
        <taxon>Magnoliopsida</taxon>
        <taxon>eudicotyledons</taxon>
        <taxon>Gunneridae</taxon>
        <taxon>Pentapetalae</taxon>
        <taxon>rosids</taxon>
        <taxon>fabids</taxon>
        <taxon>Malpighiales</taxon>
        <taxon>Linaceae</taxon>
        <taxon>Linum</taxon>
    </lineage>
</organism>
<proteinExistence type="predicted"/>
<feature type="compositionally biased region" description="Polar residues" evidence="1">
    <location>
        <begin position="63"/>
        <end position="105"/>
    </location>
</feature>
<feature type="region of interest" description="Disordered" evidence="1">
    <location>
        <begin position="1"/>
        <end position="109"/>
    </location>
</feature>
<evidence type="ECO:0000313" key="2">
    <source>
        <dbReference type="EMBL" id="CAI0627380.1"/>
    </source>
</evidence>
<feature type="region of interest" description="Disordered" evidence="1">
    <location>
        <begin position="126"/>
        <end position="147"/>
    </location>
</feature>